<comment type="subcellular location">
    <subcellularLocation>
        <location evidence="1">Cell membrane</location>
        <topology evidence="1">Multi-pass membrane protein</topology>
    </subcellularLocation>
</comment>
<dbReference type="AlphaFoldDB" id="A0A7K3M783"/>
<evidence type="ECO:0000256" key="2">
    <source>
        <dbReference type="ARBA" id="ARBA00022475"/>
    </source>
</evidence>
<keyword evidence="6" id="KW-0472">Membrane</keyword>
<dbReference type="Gene3D" id="3.40.50.10330">
    <property type="entry name" value="Probable inorganic polyphosphate/atp-NAD kinase, domain 1"/>
    <property type="match status" value="1"/>
</dbReference>
<keyword evidence="4" id="KW-0378">Hydrolase</keyword>
<protein>
    <submittedName>
        <fullName evidence="9">Phosphatase PAP2 family protein</fullName>
    </submittedName>
</protein>
<evidence type="ECO:0000256" key="5">
    <source>
        <dbReference type="ARBA" id="ARBA00022989"/>
    </source>
</evidence>
<name>A0A7K3M783_9ACTN</name>
<dbReference type="Proteomes" id="UP000460435">
    <property type="component" value="Unassembled WGS sequence"/>
</dbReference>
<feature type="domain" description="DAGKc" evidence="8">
    <location>
        <begin position="232"/>
        <end position="317"/>
    </location>
</feature>
<dbReference type="Gene3D" id="2.60.200.40">
    <property type="match status" value="1"/>
</dbReference>
<dbReference type="SUPFAM" id="SSF48317">
    <property type="entry name" value="Acid phosphatase/Vanadium-dependent haloperoxidase"/>
    <property type="match status" value="1"/>
</dbReference>
<dbReference type="RefSeq" id="WP_162451899.1">
    <property type="nucleotide sequence ID" value="NZ_WLZY01000007.1"/>
</dbReference>
<comment type="caution">
    <text evidence="9">The sequence shown here is derived from an EMBL/GenBank/DDBJ whole genome shotgun (WGS) entry which is preliminary data.</text>
</comment>
<dbReference type="Gene3D" id="1.20.144.10">
    <property type="entry name" value="Phosphatidic acid phosphatase type 2/haloperoxidase"/>
    <property type="match status" value="1"/>
</dbReference>
<evidence type="ECO:0000256" key="7">
    <source>
        <dbReference type="SAM" id="MobiDB-lite"/>
    </source>
</evidence>
<evidence type="ECO:0000256" key="6">
    <source>
        <dbReference type="ARBA" id="ARBA00023136"/>
    </source>
</evidence>
<organism evidence="9 10">
    <name type="scientific">Phytoactinopolyspora mesophila</name>
    <dbReference type="NCBI Taxonomy" id="2650750"/>
    <lineage>
        <taxon>Bacteria</taxon>
        <taxon>Bacillati</taxon>
        <taxon>Actinomycetota</taxon>
        <taxon>Actinomycetes</taxon>
        <taxon>Jiangellales</taxon>
        <taxon>Jiangellaceae</taxon>
        <taxon>Phytoactinopolyspora</taxon>
    </lineage>
</organism>
<dbReference type="EMBL" id="WLZY01000007">
    <property type="protein sequence ID" value="NDL59179.1"/>
    <property type="molecule type" value="Genomic_DNA"/>
</dbReference>
<accession>A0A7K3M783</accession>
<gene>
    <name evidence="9" type="ORF">F7O44_19095</name>
</gene>
<keyword evidence="10" id="KW-1185">Reference proteome</keyword>
<evidence type="ECO:0000313" key="9">
    <source>
        <dbReference type="EMBL" id="NDL59179.1"/>
    </source>
</evidence>
<dbReference type="Pfam" id="PF01569">
    <property type="entry name" value="PAP2"/>
    <property type="match status" value="1"/>
</dbReference>
<keyword evidence="2" id="KW-1003">Cell membrane</keyword>
<dbReference type="GO" id="GO:0016301">
    <property type="term" value="F:kinase activity"/>
    <property type="evidence" value="ECO:0007669"/>
    <property type="project" value="InterPro"/>
</dbReference>
<evidence type="ECO:0000256" key="1">
    <source>
        <dbReference type="ARBA" id="ARBA00004651"/>
    </source>
</evidence>
<evidence type="ECO:0000256" key="3">
    <source>
        <dbReference type="ARBA" id="ARBA00022692"/>
    </source>
</evidence>
<dbReference type="Pfam" id="PF00781">
    <property type="entry name" value="DAGK_cat"/>
    <property type="match status" value="1"/>
</dbReference>
<dbReference type="InterPro" id="IPR001206">
    <property type="entry name" value="Diacylglycerol_kinase_cat_dom"/>
</dbReference>
<dbReference type="PANTHER" id="PTHR14969">
    <property type="entry name" value="SPHINGOSINE-1-PHOSPHATE PHOSPHOHYDROLASE"/>
    <property type="match status" value="1"/>
</dbReference>
<dbReference type="CDD" id="cd01610">
    <property type="entry name" value="PAP2_like"/>
    <property type="match status" value="1"/>
</dbReference>
<dbReference type="GO" id="GO:0016787">
    <property type="term" value="F:hydrolase activity"/>
    <property type="evidence" value="ECO:0007669"/>
    <property type="project" value="UniProtKB-KW"/>
</dbReference>
<evidence type="ECO:0000313" key="10">
    <source>
        <dbReference type="Proteomes" id="UP000460435"/>
    </source>
</evidence>
<dbReference type="SMART" id="SM00014">
    <property type="entry name" value="acidPPc"/>
    <property type="match status" value="1"/>
</dbReference>
<dbReference type="InterPro" id="IPR017438">
    <property type="entry name" value="ATP-NAD_kinase_N"/>
</dbReference>
<proteinExistence type="predicted"/>
<dbReference type="PANTHER" id="PTHR14969:SF62">
    <property type="entry name" value="DECAPRENYLPHOSPHORYL-5-PHOSPHORIBOSE PHOSPHATASE RV3807C-RELATED"/>
    <property type="match status" value="1"/>
</dbReference>
<dbReference type="SMART" id="SM00046">
    <property type="entry name" value="DAGKc"/>
    <property type="match status" value="1"/>
</dbReference>
<keyword evidence="5" id="KW-1133">Transmembrane helix</keyword>
<dbReference type="PROSITE" id="PS50146">
    <property type="entry name" value="DAGK"/>
    <property type="match status" value="1"/>
</dbReference>
<sequence length="486" mass="50884">MHVPPASSRPRFSQQIRRRPPVPVPSLLDQGVRQLSQAANKGRLWLAIAGVAACFPGRPRRAAIRGVATLAVTSAVANGLFKPLIRRRRPDAELTPVIRRLKREPVTTSFPSGHAASAAAFATGVAMENAALGAAVAPLAGAVAYSRVHVGVHHVSDVVAGATLGAGIALAGRRWWPVLPRTPWGVHPSSSAPSLPAGAGLVIVANPGSGNNTDPSEEIGRLLPRARILHMKPGLDLDSALDELDDVRALGAAGGDGTVTTVAAVAVRRALPLAVFPCGTLNHFARDVGITNFADTCGATEAGSAIAVDVATAGPRAFLNTASIGGYPEMVRRREVLEKRLGKWLAMAVATAQVLRTQQPLRVNLDGTTTTVWLVFVGNGCYVPRGTFPAWRPRLDDGNLDIHYLSARGRFSRTRAVLATLTGAGERSRVHVARIAGSLTLESLDGEVELACDGEPAGTVAECVFGKLPGSLVVYRPDSGAPARTH</sequence>
<dbReference type="InterPro" id="IPR000326">
    <property type="entry name" value="PAP2/HPO"/>
</dbReference>
<feature type="region of interest" description="Disordered" evidence="7">
    <location>
        <begin position="1"/>
        <end position="25"/>
    </location>
</feature>
<keyword evidence="3" id="KW-0812">Transmembrane</keyword>
<dbReference type="InterPro" id="IPR016064">
    <property type="entry name" value="NAD/diacylglycerol_kinase_sf"/>
</dbReference>
<dbReference type="InterPro" id="IPR036938">
    <property type="entry name" value="PAP2/HPO_sf"/>
</dbReference>
<reference evidence="9 10" key="1">
    <citation type="submission" date="2019-11" db="EMBL/GenBank/DDBJ databases">
        <authorList>
            <person name="Li X.-J."/>
            <person name="Feng X.-M."/>
        </authorList>
    </citation>
    <scope>NUCLEOTIDE SEQUENCE [LARGE SCALE GENOMIC DNA]</scope>
    <source>
        <strain evidence="9 10">XMNu-373</strain>
    </source>
</reference>
<dbReference type="SUPFAM" id="SSF111331">
    <property type="entry name" value="NAD kinase/diacylglycerol kinase-like"/>
    <property type="match status" value="1"/>
</dbReference>
<evidence type="ECO:0000259" key="8">
    <source>
        <dbReference type="PROSITE" id="PS50146"/>
    </source>
</evidence>
<evidence type="ECO:0000256" key="4">
    <source>
        <dbReference type="ARBA" id="ARBA00022801"/>
    </source>
</evidence>
<dbReference type="GO" id="GO:0005886">
    <property type="term" value="C:plasma membrane"/>
    <property type="evidence" value="ECO:0007669"/>
    <property type="project" value="UniProtKB-SubCell"/>
</dbReference>